<keyword evidence="2" id="KW-1133">Transmembrane helix</keyword>
<dbReference type="Gene3D" id="1.25.40.10">
    <property type="entry name" value="Tetratricopeptide repeat domain"/>
    <property type="match status" value="1"/>
</dbReference>
<reference evidence="3 4" key="1">
    <citation type="journal article" date="2016" name="DNA Res.">
        <title>The complete genome sequencing of Prevotella intermedia strain OMA14 and a subsequent fine-scale, intra-species genomic comparison reveal an unusual amplification of conjugative and mobile transposons and identify a novel Prevotella-lineage-specific repeat.</title>
        <authorList>
            <person name="Naito M."/>
            <person name="Ogura Y."/>
            <person name="Itoh T."/>
            <person name="Shoji M."/>
            <person name="Okamoto M."/>
            <person name="Hayashi T."/>
            <person name="Nakayama K."/>
        </authorList>
    </citation>
    <scope>NUCLEOTIDE SEQUENCE [LARGE SCALE GENOMIC DNA]</scope>
    <source>
        <strain evidence="3 4">OMA14</strain>
    </source>
</reference>
<proteinExistence type="predicted"/>
<name>A0A0S3UGP3_PREIN</name>
<feature type="transmembrane region" description="Helical" evidence="2">
    <location>
        <begin position="302"/>
        <end position="323"/>
    </location>
</feature>
<evidence type="ECO:0000256" key="1">
    <source>
        <dbReference type="SAM" id="Coils"/>
    </source>
</evidence>
<dbReference type="AlphaFoldDB" id="A0A0S3UGP3"/>
<dbReference type="RefSeq" id="WP_232510377.1">
    <property type="nucleotide sequence ID" value="NZ_AP014597.1"/>
</dbReference>
<evidence type="ECO:0000313" key="4">
    <source>
        <dbReference type="Proteomes" id="UP000217431"/>
    </source>
</evidence>
<sequence length="472" mass="55408">MRTFQAHHIRIITILILLAATLTNVGCSSFTDKERREYADSLLNKSYLDIVNYSFVKAYKSISEALIIYEKAHNQEGLATCQIHLALLYEGIGLWKEAWKYLERAHATVPQLPPMVQYRYYYAKTVYLLEHSKDYGGAERVMKYAIANDHRIANKVFLQTDLSNLAEIYIKQGKVKEASAIFDRLDKQANEFFHTQLMYCRLLIAKQRGHTDSIYTYAQKCLEQSVRFGQLNIQVEALQAMTHIDSMRQDYRSFINHFTQYHDMRDSLNGAMATSKIEQIQEKAKIENEQLKAREEMKEQRILLLLVAVVAVFIVCVAVLLYYRTKQRKRIVELEAKELSDKLRRTELEKELSRLKMQTEQEKLAKSQQENISMSLQLAMLSDPKEKKRMQFFDEQFQLIDNDFCRRLEKQYPTITKAEKRLVCLIKTGLDGHEIMSVLNISGAGLYKLRYRLRKRLNLNNEDLEKYIQQME</sequence>
<dbReference type="Proteomes" id="UP000217431">
    <property type="component" value="Chromosome I"/>
</dbReference>
<dbReference type="STRING" id="28131.BWX40_07245"/>
<evidence type="ECO:0000256" key="2">
    <source>
        <dbReference type="SAM" id="Phobius"/>
    </source>
</evidence>
<gene>
    <name evidence="3" type="ORF">PIOMA14_I_0094</name>
</gene>
<keyword evidence="2" id="KW-0472">Membrane</keyword>
<dbReference type="InterPro" id="IPR011990">
    <property type="entry name" value="TPR-like_helical_dom_sf"/>
</dbReference>
<evidence type="ECO:0000313" key="3">
    <source>
        <dbReference type="EMBL" id="BAU16603.1"/>
    </source>
</evidence>
<feature type="coiled-coil region" evidence="1">
    <location>
        <begin position="329"/>
        <end position="365"/>
    </location>
</feature>
<keyword evidence="1" id="KW-0175">Coiled coil</keyword>
<protein>
    <submittedName>
        <fullName evidence="3">TPR domain protein</fullName>
    </submittedName>
</protein>
<dbReference type="SUPFAM" id="SSF48452">
    <property type="entry name" value="TPR-like"/>
    <property type="match status" value="1"/>
</dbReference>
<keyword evidence="2" id="KW-0812">Transmembrane</keyword>
<dbReference type="EMBL" id="AP014597">
    <property type="protein sequence ID" value="BAU16603.1"/>
    <property type="molecule type" value="Genomic_DNA"/>
</dbReference>
<accession>A0A0S3UGP3</accession>
<organism evidence="3 4">
    <name type="scientific">Prevotella intermedia</name>
    <dbReference type="NCBI Taxonomy" id="28131"/>
    <lineage>
        <taxon>Bacteria</taxon>
        <taxon>Pseudomonadati</taxon>
        <taxon>Bacteroidota</taxon>
        <taxon>Bacteroidia</taxon>
        <taxon>Bacteroidales</taxon>
        <taxon>Prevotellaceae</taxon>
        <taxon>Prevotella</taxon>
    </lineage>
</organism>